<organism evidence="1 2">
    <name type="scientific">Ameca splendens</name>
    <dbReference type="NCBI Taxonomy" id="208324"/>
    <lineage>
        <taxon>Eukaryota</taxon>
        <taxon>Metazoa</taxon>
        <taxon>Chordata</taxon>
        <taxon>Craniata</taxon>
        <taxon>Vertebrata</taxon>
        <taxon>Euteleostomi</taxon>
        <taxon>Actinopterygii</taxon>
        <taxon>Neopterygii</taxon>
        <taxon>Teleostei</taxon>
        <taxon>Neoteleostei</taxon>
        <taxon>Acanthomorphata</taxon>
        <taxon>Ovalentaria</taxon>
        <taxon>Atherinomorphae</taxon>
        <taxon>Cyprinodontiformes</taxon>
        <taxon>Goodeidae</taxon>
        <taxon>Ameca</taxon>
    </lineage>
</organism>
<reference evidence="1 2" key="1">
    <citation type="submission" date="2021-06" db="EMBL/GenBank/DDBJ databases">
        <authorList>
            <person name="Palmer J.M."/>
        </authorList>
    </citation>
    <scope>NUCLEOTIDE SEQUENCE [LARGE SCALE GENOMIC DNA]</scope>
    <source>
        <strain evidence="1 2">AS_MEX2019</strain>
        <tissue evidence="1">Muscle</tissue>
    </source>
</reference>
<evidence type="ECO:0000313" key="1">
    <source>
        <dbReference type="EMBL" id="MEQ2303749.1"/>
    </source>
</evidence>
<keyword evidence="2" id="KW-1185">Reference proteome</keyword>
<dbReference type="Proteomes" id="UP001469553">
    <property type="component" value="Unassembled WGS sequence"/>
</dbReference>
<sequence>MKVCGCNMAKCETVHMSKHKSKHMNTFAMHCVSFSFRSSKSVTYSSEETFHPLLGVFSESVFVPVEHVNKCGREGVWSQPPQIKNIHSLCVCVVVCIEK</sequence>
<comment type="caution">
    <text evidence="1">The sequence shown here is derived from an EMBL/GenBank/DDBJ whole genome shotgun (WGS) entry which is preliminary data.</text>
</comment>
<name>A0ABV0ZBZ7_9TELE</name>
<gene>
    <name evidence="1" type="ORF">AMECASPLE_020038</name>
</gene>
<evidence type="ECO:0000313" key="2">
    <source>
        <dbReference type="Proteomes" id="UP001469553"/>
    </source>
</evidence>
<protein>
    <submittedName>
        <fullName evidence="1">Uncharacterized protein</fullName>
    </submittedName>
</protein>
<proteinExistence type="predicted"/>
<accession>A0ABV0ZBZ7</accession>
<dbReference type="EMBL" id="JAHRIP010058076">
    <property type="protein sequence ID" value="MEQ2303749.1"/>
    <property type="molecule type" value="Genomic_DNA"/>
</dbReference>